<feature type="compositionally biased region" description="Low complexity" evidence="6">
    <location>
        <begin position="59"/>
        <end position="85"/>
    </location>
</feature>
<dbReference type="InterPro" id="IPR000504">
    <property type="entry name" value="RRM_dom"/>
</dbReference>
<dbReference type="Pfam" id="PF01585">
    <property type="entry name" value="G-patch"/>
    <property type="match status" value="1"/>
</dbReference>
<dbReference type="GO" id="GO:0003723">
    <property type="term" value="F:RNA binding"/>
    <property type="evidence" value="ECO:0007669"/>
    <property type="project" value="UniProtKB-UniRule"/>
</dbReference>
<dbReference type="Proteomes" id="UP000217199">
    <property type="component" value="Unassembled WGS sequence"/>
</dbReference>
<protein>
    <submittedName>
        <fullName evidence="10">Rna-directed rna polymerase 2</fullName>
    </submittedName>
</protein>
<evidence type="ECO:0000313" key="10">
    <source>
        <dbReference type="EMBL" id="PAV24394.1"/>
    </source>
</evidence>
<gene>
    <name evidence="10" type="ORF">PNOK_0146200</name>
</gene>
<dbReference type="PANTHER" id="PTHR13948">
    <property type="entry name" value="RNA-BINDING PROTEIN"/>
    <property type="match status" value="1"/>
</dbReference>
<dbReference type="AlphaFoldDB" id="A0A286UY15"/>
<feature type="region of interest" description="Disordered" evidence="6">
    <location>
        <begin position="458"/>
        <end position="493"/>
    </location>
</feature>
<keyword evidence="3" id="KW-0539">Nucleus</keyword>
<dbReference type="SUPFAM" id="SSF57667">
    <property type="entry name" value="beta-beta-alpha zinc fingers"/>
    <property type="match status" value="1"/>
</dbReference>
<feature type="domain" description="C2H2-type" evidence="8">
    <location>
        <begin position="559"/>
        <end position="589"/>
    </location>
</feature>
<evidence type="ECO:0000256" key="5">
    <source>
        <dbReference type="PROSITE-ProRule" id="PRU00176"/>
    </source>
</evidence>
<feature type="region of interest" description="Disordered" evidence="6">
    <location>
        <begin position="215"/>
        <end position="234"/>
    </location>
</feature>
<dbReference type="Gene3D" id="3.30.70.330">
    <property type="match status" value="2"/>
</dbReference>
<evidence type="ECO:0000259" key="8">
    <source>
        <dbReference type="PROSITE" id="PS50157"/>
    </source>
</evidence>
<dbReference type="SMART" id="SM00443">
    <property type="entry name" value="G_patch"/>
    <property type="match status" value="1"/>
</dbReference>
<feature type="compositionally biased region" description="Basic and acidic residues" evidence="6">
    <location>
        <begin position="86"/>
        <end position="99"/>
    </location>
</feature>
<keyword evidence="4" id="KW-0479">Metal-binding</keyword>
<dbReference type="InParanoid" id="A0A286UY15"/>
<dbReference type="OrthoDB" id="29523at2759"/>
<evidence type="ECO:0000256" key="3">
    <source>
        <dbReference type="ARBA" id="ARBA00023242"/>
    </source>
</evidence>
<feature type="region of interest" description="Disordered" evidence="6">
    <location>
        <begin position="574"/>
        <end position="678"/>
    </location>
</feature>
<proteinExistence type="predicted"/>
<dbReference type="GO" id="GO:0005634">
    <property type="term" value="C:nucleus"/>
    <property type="evidence" value="ECO:0007669"/>
    <property type="project" value="UniProtKB-SubCell"/>
</dbReference>
<dbReference type="InterPro" id="IPR013087">
    <property type="entry name" value="Znf_C2H2_type"/>
</dbReference>
<dbReference type="FunCoup" id="A0A286UY15">
    <property type="interactions" value="645"/>
</dbReference>
<organism evidence="10 11">
    <name type="scientific">Pyrrhoderma noxium</name>
    <dbReference type="NCBI Taxonomy" id="2282107"/>
    <lineage>
        <taxon>Eukaryota</taxon>
        <taxon>Fungi</taxon>
        <taxon>Dikarya</taxon>
        <taxon>Basidiomycota</taxon>
        <taxon>Agaricomycotina</taxon>
        <taxon>Agaricomycetes</taxon>
        <taxon>Hymenochaetales</taxon>
        <taxon>Hymenochaetaceae</taxon>
        <taxon>Pyrrhoderma</taxon>
    </lineage>
</organism>
<dbReference type="InterPro" id="IPR000467">
    <property type="entry name" value="G_patch_dom"/>
</dbReference>
<dbReference type="InterPro" id="IPR012677">
    <property type="entry name" value="Nucleotide-bd_a/b_plait_sf"/>
</dbReference>
<dbReference type="PANTHER" id="PTHR13948:SF3">
    <property type="entry name" value="FI21118P1"/>
    <property type="match status" value="1"/>
</dbReference>
<reference evidence="10 11" key="1">
    <citation type="journal article" date="2017" name="Mol. Ecol.">
        <title>Comparative and population genomic landscape of Phellinus noxius: A hypervariable fungus causing root rot in trees.</title>
        <authorList>
            <person name="Chung C.L."/>
            <person name="Lee T.J."/>
            <person name="Akiba M."/>
            <person name="Lee H.H."/>
            <person name="Kuo T.H."/>
            <person name="Liu D."/>
            <person name="Ke H.M."/>
            <person name="Yokoi T."/>
            <person name="Roa M.B."/>
            <person name="Lu M.J."/>
            <person name="Chang Y.Y."/>
            <person name="Ann P.J."/>
            <person name="Tsai J.N."/>
            <person name="Chen C.Y."/>
            <person name="Tzean S.S."/>
            <person name="Ota Y."/>
            <person name="Hattori T."/>
            <person name="Sahashi N."/>
            <person name="Liou R.F."/>
            <person name="Kikuchi T."/>
            <person name="Tsai I.J."/>
        </authorList>
    </citation>
    <scope>NUCLEOTIDE SEQUENCE [LARGE SCALE GENOMIC DNA]</scope>
    <source>
        <strain evidence="10 11">FFPRI411160</strain>
    </source>
</reference>
<dbReference type="EMBL" id="NBII01000001">
    <property type="protein sequence ID" value="PAV24394.1"/>
    <property type="molecule type" value="Genomic_DNA"/>
</dbReference>
<evidence type="ECO:0000256" key="1">
    <source>
        <dbReference type="ARBA" id="ARBA00004123"/>
    </source>
</evidence>
<name>A0A286UY15_9AGAM</name>
<dbReference type="PROSITE" id="PS50157">
    <property type="entry name" value="ZINC_FINGER_C2H2_2"/>
    <property type="match status" value="1"/>
</dbReference>
<dbReference type="SMART" id="SM00360">
    <property type="entry name" value="RRM"/>
    <property type="match status" value="1"/>
</dbReference>
<evidence type="ECO:0000256" key="2">
    <source>
        <dbReference type="ARBA" id="ARBA00022884"/>
    </source>
</evidence>
<evidence type="ECO:0000259" key="9">
    <source>
        <dbReference type="PROSITE" id="PS50174"/>
    </source>
</evidence>
<feature type="compositionally biased region" description="Pro residues" evidence="6">
    <location>
        <begin position="660"/>
        <end position="670"/>
    </location>
</feature>
<keyword evidence="10" id="KW-0696">RNA-directed RNA polymerase</keyword>
<feature type="region of interest" description="Disordered" evidence="6">
    <location>
        <begin position="505"/>
        <end position="549"/>
    </location>
</feature>
<keyword evidence="2 5" id="KW-0694">RNA-binding</keyword>
<feature type="compositionally biased region" description="Basic and acidic residues" evidence="6">
    <location>
        <begin position="574"/>
        <end position="613"/>
    </location>
</feature>
<feature type="compositionally biased region" description="Basic and acidic residues" evidence="6">
    <location>
        <begin position="381"/>
        <end position="398"/>
    </location>
</feature>
<keyword evidence="11" id="KW-1185">Reference proteome</keyword>
<evidence type="ECO:0000259" key="7">
    <source>
        <dbReference type="PROSITE" id="PS50102"/>
    </source>
</evidence>
<dbReference type="PROSITE" id="PS50174">
    <property type="entry name" value="G_PATCH"/>
    <property type="match status" value="1"/>
</dbReference>
<dbReference type="SUPFAM" id="SSF54928">
    <property type="entry name" value="RNA-binding domain, RBD"/>
    <property type="match status" value="2"/>
</dbReference>
<dbReference type="STRING" id="2282107.A0A286UY15"/>
<comment type="subcellular location">
    <subcellularLocation>
        <location evidence="1">Nucleus</location>
    </subcellularLocation>
</comment>
<dbReference type="PROSITE" id="PS50102">
    <property type="entry name" value="RRM"/>
    <property type="match status" value="1"/>
</dbReference>
<dbReference type="GO" id="GO:0000398">
    <property type="term" value="P:mRNA splicing, via spliceosome"/>
    <property type="evidence" value="ECO:0007669"/>
    <property type="project" value="TreeGrafter"/>
</dbReference>
<feature type="compositionally biased region" description="Basic and acidic residues" evidence="6">
    <location>
        <begin position="1"/>
        <end position="12"/>
    </location>
</feature>
<feature type="region of interest" description="Disordered" evidence="6">
    <location>
        <begin position="1"/>
        <end position="108"/>
    </location>
</feature>
<keyword evidence="10" id="KW-0548">Nucleotidyltransferase</keyword>
<feature type="domain" description="RRM" evidence="7">
    <location>
        <begin position="111"/>
        <end position="215"/>
    </location>
</feature>
<dbReference type="InterPro" id="IPR036236">
    <property type="entry name" value="Znf_C2H2_sf"/>
</dbReference>
<keyword evidence="10" id="KW-0808">Transferase</keyword>
<keyword evidence="4" id="KW-0862">Zinc</keyword>
<evidence type="ECO:0000256" key="6">
    <source>
        <dbReference type="SAM" id="MobiDB-lite"/>
    </source>
</evidence>
<accession>A0A286UY15</accession>
<dbReference type="GO" id="GO:0008270">
    <property type="term" value="F:zinc ion binding"/>
    <property type="evidence" value="ECO:0007669"/>
    <property type="project" value="UniProtKB-KW"/>
</dbReference>
<dbReference type="Pfam" id="PF00076">
    <property type="entry name" value="RRM_1"/>
    <property type="match status" value="1"/>
</dbReference>
<feature type="domain" description="G-patch" evidence="9">
    <location>
        <begin position="676"/>
        <end position="722"/>
    </location>
</feature>
<sequence>MTGYREWDHGKDWNGGGHRGYTRGRDEDEYYSEGKRRKYNNGGYEESQWGSHENDKYHNSYSNDNYGHSGNYNNNSNNSNDQSYSHSDRHESGHRDRGGPRKKHVASDPTPHVIFLGLDPDFTEADLQNFLKERGYVIETVTIIRDRTTGQSKGFGFAQFRSTEEARSFVDPNFPYISVPPPASHGASAAAAYKKAEEDGIPHSGKRVKIDYSMSANSSGSGRRGPQFANDGTRDIGNTQSPILLFRGLDSMSGPTAIAQAMKSSSGPNVEGAKGMKRVILIKDKATMASWGYTFVEFVDIQSASAVLAATMSPQLHPNGFRISDRPVAASFAHPYSFQPIADNLYQDESCIPSSLNLGGVEGTFVKYWDEASTVATMDFKVEEPKPETSAPAKEKKDKEKKRAKGENPAAKVAASVLPVSDKPVTLSFNKIGLGNKVSTGPVAPSLASQAVLLLSSTDENEAESEGVSGGPSSGSTEAKDKQAHKPPPMIMSKKVVNNITKWNQVQEELSSGTPPAPSVHNDAPVDTAKPPINTAGQKDKSKTPEVEADFEFSDTKAMTCLLCSRQFKTIDQLKRHNKESDLHKKNFKDASLRELARQKVQERKESSLKPVEESSSSATPKAQYRDRASERRILFNQPEVPVLEPKTQSKRSAEGPVPVRSPTPPPPAVAPAKDENNIGNKLLKMMGWTEGSGLGTEGSGRVDPIETAVYAAGVGLGASKGRDISKYTENSGYSQMAKEVARERYEA</sequence>
<dbReference type="InterPro" id="IPR035979">
    <property type="entry name" value="RBD_domain_sf"/>
</dbReference>
<feature type="compositionally biased region" description="Polar residues" evidence="6">
    <location>
        <begin position="505"/>
        <end position="514"/>
    </location>
</feature>
<comment type="caution">
    <text evidence="10">The sequence shown here is derived from an EMBL/GenBank/DDBJ whole genome shotgun (WGS) entry which is preliminary data.</text>
</comment>
<feature type="compositionally biased region" description="Basic and acidic residues" evidence="6">
    <location>
        <begin position="624"/>
        <end position="634"/>
    </location>
</feature>
<evidence type="ECO:0000313" key="11">
    <source>
        <dbReference type="Proteomes" id="UP000217199"/>
    </source>
</evidence>
<evidence type="ECO:0000256" key="4">
    <source>
        <dbReference type="PROSITE-ProRule" id="PRU00042"/>
    </source>
</evidence>
<feature type="region of interest" description="Disordered" evidence="6">
    <location>
        <begin position="381"/>
        <end position="412"/>
    </location>
</feature>
<dbReference type="GO" id="GO:0003968">
    <property type="term" value="F:RNA-directed RNA polymerase activity"/>
    <property type="evidence" value="ECO:0007669"/>
    <property type="project" value="UniProtKB-KW"/>
</dbReference>
<keyword evidence="4" id="KW-0863">Zinc-finger</keyword>